<sequence length="41" mass="5058">QQLWKAMNSIVEKLLRKVGYIQPFEREQLKDYEIDNDEQNF</sequence>
<proteinExistence type="predicted"/>
<evidence type="ECO:0000313" key="1">
    <source>
        <dbReference type="EMBL" id="KAF7266213.1"/>
    </source>
</evidence>
<dbReference type="EMBL" id="JAACXV010014557">
    <property type="protein sequence ID" value="KAF7266213.1"/>
    <property type="molecule type" value="Genomic_DNA"/>
</dbReference>
<accession>A0A834HR37</accession>
<reference evidence="1" key="1">
    <citation type="submission" date="2020-08" db="EMBL/GenBank/DDBJ databases">
        <title>Genome sequencing and assembly of the red palm weevil Rhynchophorus ferrugineus.</title>
        <authorList>
            <person name="Dias G.B."/>
            <person name="Bergman C.M."/>
            <person name="Manee M."/>
        </authorList>
    </citation>
    <scope>NUCLEOTIDE SEQUENCE</scope>
    <source>
        <strain evidence="1">AA-2017</strain>
        <tissue evidence="1">Whole larva</tissue>
    </source>
</reference>
<evidence type="ECO:0000313" key="2">
    <source>
        <dbReference type="Proteomes" id="UP000625711"/>
    </source>
</evidence>
<protein>
    <submittedName>
        <fullName evidence="1">Uncharacterized protein</fullName>
    </submittedName>
</protein>
<name>A0A834HR37_RHYFE</name>
<comment type="caution">
    <text evidence="1">The sequence shown here is derived from an EMBL/GenBank/DDBJ whole genome shotgun (WGS) entry which is preliminary data.</text>
</comment>
<organism evidence="1 2">
    <name type="scientific">Rhynchophorus ferrugineus</name>
    <name type="common">Red palm weevil</name>
    <name type="synonym">Curculio ferrugineus</name>
    <dbReference type="NCBI Taxonomy" id="354439"/>
    <lineage>
        <taxon>Eukaryota</taxon>
        <taxon>Metazoa</taxon>
        <taxon>Ecdysozoa</taxon>
        <taxon>Arthropoda</taxon>
        <taxon>Hexapoda</taxon>
        <taxon>Insecta</taxon>
        <taxon>Pterygota</taxon>
        <taxon>Neoptera</taxon>
        <taxon>Endopterygota</taxon>
        <taxon>Coleoptera</taxon>
        <taxon>Polyphaga</taxon>
        <taxon>Cucujiformia</taxon>
        <taxon>Curculionidae</taxon>
        <taxon>Dryophthorinae</taxon>
        <taxon>Rhynchophorus</taxon>
    </lineage>
</organism>
<gene>
    <name evidence="1" type="ORF">GWI33_020436</name>
</gene>
<keyword evidence="2" id="KW-1185">Reference proteome</keyword>
<feature type="non-terminal residue" evidence="1">
    <location>
        <position position="1"/>
    </location>
</feature>
<dbReference type="Proteomes" id="UP000625711">
    <property type="component" value="Unassembled WGS sequence"/>
</dbReference>
<dbReference type="AlphaFoldDB" id="A0A834HR37"/>